<comment type="caution">
    <text evidence="2">The sequence shown here is derived from an EMBL/GenBank/DDBJ whole genome shotgun (WGS) entry which is preliminary data.</text>
</comment>
<sequence length="180" mass="19529">MANRTCERCGAGLGFKNQHARFCSVRCRVAAHRAAKRAPRFPAAMTSRRRWVRRETNKRPVTTSGRSASSTNAATWATFDDAAASTAGVGLGFVLGDGIGCFDLDHCLTDGRLEPWAADVLAEIQQPILFAEVSQSGTGVHVFVEAPEGPGAKIRDGRNIEFYSKDRYIAVTGEPFSLPR</sequence>
<dbReference type="InterPro" id="IPR015330">
    <property type="entry name" value="DNA_primase/pol_bifunc_N"/>
</dbReference>
<evidence type="ECO:0000259" key="1">
    <source>
        <dbReference type="Pfam" id="PF09250"/>
    </source>
</evidence>
<evidence type="ECO:0000313" key="3">
    <source>
        <dbReference type="Proteomes" id="UP000625033"/>
    </source>
</evidence>
<organism evidence="2 3">
    <name type="scientific">Zhihengliuella flava</name>
    <dbReference type="NCBI Taxonomy" id="1285193"/>
    <lineage>
        <taxon>Bacteria</taxon>
        <taxon>Bacillati</taxon>
        <taxon>Actinomycetota</taxon>
        <taxon>Actinomycetes</taxon>
        <taxon>Micrococcales</taxon>
        <taxon>Micrococcaceae</taxon>
        <taxon>Zhihengliuella</taxon>
    </lineage>
</organism>
<protein>
    <submittedName>
        <fullName evidence="2">Primase-polymerase (Primpol)-like protein</fullName>
    </submittedName>
</protein>
<dbReference type="Pfam" id="PF09250">
    <property type="entry name" value="Prim-Pol"/>
    <property type="match status" value="1"/>
</dbReference>
<dbReference type="AlphaFoldDB" id="A0A931GE86"/>
<evidence type="ECO:0000313" key="2">
    <source>
        <dbReference type="EMBL" id="MBG6083252.1"/>
    </source>
</evidence>
<keyword evidence="3" id="KW-1185">Reference proteome</keyword>
<feature type="domain" description="DNA primase/polymerase bifunctional N-terminal" evidence="1">
    <location>
        <begin position="41"/>
        <end position="173"/>
    </location>
</feature>
<gene>
    <name evidence="2" type="ORF">IW252_000019</name>
</gene>
<reference evidence="2" key="1">
    <citation type="submission" date="2020-11" db="EMBL/GenBank/DDBJ databases">
        <title>Sequencing the genomes of 1000 actinobacteria strains.</title>
        <authorList>
            <person name="Klenk H.-P."/>
        </authorList>
    </citation>
    <scope>NUCLEOTIDE SEQUENCE</scope>
    <source>
        <strain evidence="2">DSM 26152</strain>
    </source>
</reference>
<dbReference type="EMBL" id="JADOTZ010000001">
    <property type="protein sequence ID" value="MBG6083252.1"/>
    <property type="molecule type" value="Genomic_DNA"/>
</dbReference>
<accession>A0A931GE86</accession>
<dbReference type="Proteomes" id="UP000625033">
    <property type="component" value="Unassembled WGS sequence"/>
</dbReference>
<dbReference type="RefSeq" id="WP_196834711.1">
    <property type="nucleotide sequence ID" value="NZ_JADOTZ010000001.1"/>
</dbReference>
<name>A0A931GE86_9MICC</name>
<proteinExistence type="predicted"/>